<dbReference type="OrthoDB" id="2436145at2759"/>
<evidence type="ECO:0000313" key="2">
    <source>
        <dbReference type="Proteomes" id="UP000613580"/>
    </source>
</evidence>
<accession>A0A8H6TP51</accession>
<evidence type="ECO:0000313" key="1">
    <source>
        <dbReference type="EMBL" id="KAF7321180.1"/>
    </source>
</evidence>
<gene>
    <name evidence="1" type="ORF">HMN09_00206400</name>
</gene>
<name>A0A8H6TP51_MYCCL</name>
<dbReference type="AlphaFoldDB" id="A0A8H6TP51"/>
<protein>
    <submittedName>
        <fullName evidence="1">Uncharacterized protein</fullName>
    </submittedName>
</protein>
<organism evidence="1 2">
    <name type="scientific">Mycena chlorophos</name>
    <name type="common">Agaric fungus</name>
    <name type="synonym">Agaricus chlorophos</name>
    <dbReference type="NCBI Taxonomy" id="658473"/>
    <lineage>
        <taxon>Eukaryota</taxon>
        <taxon>Fungi</taxon>
        <taxon>Dikarya</taxon>
        <taxon>Basidiomycota</taxon>
        <taxon>Agaricomycotina</taxon>
        <taxon>Agaricomycetes</taxon>
        <taxon>Agaricomycetidae</taxon>
        <taxon>Agaricales</taxon>
        <taxon>Marasmiineae</taxon>
        <taxon>Mycenaceae</taxon>
        <taxon>Mycena</taxon>
    </lineage>
</organism>
<dbReference type="Proteomes" id="UP000613580">
    <property type="component" value="Unassembled WGS sequence"/>
</dbReference>
<comment type="caution">
    <text evidence="1">The sequence shown here is derived from an EMBL/GenBank/DDBJ whole genome shotgun (WGS) entry which is preliminary data.</text>
</comment>
<proteinExistence type="predicted"/>
<reference evidence="1" key="1">
    <citation type="submission" date="2020-05" db="EMBL/GenBank/DDBJ databases">
        <title>Mycena genomes resolve the evolution of fungal bioluminescence.</title>
        <authorList>
            <person name="Tsai I.J."/>
        </authorList>
    </citation>
    <scope>NUCLEOTIDE SEQUENCE</scope>
    <source>
        <strain evidence="1">110903Hualien_Pintung</strain>
    </source>
</reference>
<keyword evidence="2" id="KW-1185">Reference proteome</keyword>
<dbReference type="EMBL" id="JACAZE010000002">
    <property type="protein sequence ID" value="KAF7321180.1"/>
    <property type="molecule type" value="Genomic_DNA"/>
</dbReference>
<sequence length="256" mass="27274">MLVANSEDALQNPYLIFENVARVKRLADRLGYAGPVCSAGDCTKVRQRLTFSSAYGGHVLGSVLPLDDCIAETPEDIDKSVAKAVQDKTLASQVRAILIKIPRPQVPPQVVALLPTNGKDDAEKVLELNMTLLKMADELGLPVVTFAADGAASELLAQNNFDKLPGDAPAVTCSYPLYGIHLRTPVFKTGPAVAIIDAPHGTHIASMGRGKLVNNDLVELQRTGVSGLLKSDVFNVDKQDDATMVLLDAYGTTLPS</sequence>